<dbReference type="GO" id="GO:0030313">
    <property type="term" value="C:cell envelope"/>
    <property type="evidence" value="ECO:0007669"/>
    <property type="project" value="UniProtKB-SubCell"/>
</dbReference>
<dbReference type="PROSITE" id="PS51257">
    <property type="entry name" value="PROKAR_LIPOPROTEIN"/>
    <property type="match status" value="1"/>
</dbReference>
<dbReference type="Gene3D" id="2.40.30.170">
    <property type="match status" value="1"/>
</dbReference>
<dbReference type="Gene3D" id="2.40.50.100">
    <property type="match status" value="1"/>
</dbReference>
<dbReference type="KEGG" id="gni:GNIT_1311"/>
<evidence type="ECO:0000256" key="2">
    <source>
        <dbReference type="ARBA" id="ARBA00009477"/>
    </source>
</evidence>
<dbReference type="AlphaFoldDB" id="G4QGB0"/>
<evidence type="ECO:0000259" key="6">
    <source>
        <dbReference type="Pfam" id="PF25944"/>
    </source>
</evidence>
<feature type="chain" id="PRO_5003467422" evidence="3">
    <location>
        <begin position="20"/>
        <end position="374"/>
    </location>
</feature>
<dbReference type="GO" id="GO:0005886">
    <property type="term" value="C:plasma membrane"/>
    <property type="evidence" value="ECO:0007669"/>
    <property type="project" value="TreeGrafter"/>
</dbReference>
<keyword evidence="9" id="KW-1185">Reference proteome</keyword>
<dbReference type="NCBIfam" id="TIGR01730">
    <property type="entry name" value="RND_mfp"/>
    <property type="match status" value="1"/>
</dbReference>
<accession>G4QGB0</accession>
<dbReference type="STRING" id="1085623.GNIT_1311"/>
<feature type="signal peptide" evidence="3">
    <location>
        <begin position="1"/>
        <end position="19"/>
    </location>
</feature>
<evidence type="ECO:0000259" key="4">
    <source>
        <dbReference type="Pfam" id="PF25876"/>
    </source>
</evidence>
<evidence type="ECO:0000259" key="5">
    <source>
        <dbReference type="Pfam" id="PF25917"/>
    </source>
</evidence>
<evidence type="ECO:0000313" key="9">
    <source>
        <dbReference type="Proteomes" id="UP000009282"/>
    </source>
</evidence>
<evidence type="ECO:0000256" key="1">
    <source>
        <dbReference type="ARBA" id="ARBA00004519"/>
    </source>
</evidence>
<sequence length="374" mass="40585">MNATRICLAVLFLSASVYGCSDTTTGSQGQPQQPAPTVSIMILEKQSVDISMDLPGRVTPFKQSQVRPQVDGVITKRFFEEGAQVKQGQQLYQIDDARYRAQLNSAHADVKSALANQKTMQAKAARYKDLVSRNAVSKQEYDDVIAQNAQANANISVAEAKVTVAKVNVDYTKVYAPIDGQISRSYITEGALVTGNQAQQLATITQLNPIYVDMQESGAAILELRREMQQKQALPVSLLVNETSNELYSQQGQLKFSEVTIDQSTGAITLRAIMPNPDGILLPGLFVKARVHVGSKDAVLVPQRATMRQADGSLTIYLVDANNQVIAKKINPIKSIGSDYVVTGNLDSGEQLIVTGYQKVKPGATVNAVPWVTN</sequence>
<proteinExistence type="inferred from homology"/>
<dbReference type="InterPro" id="IPR058626">
    <property type="entry name" value="MdtA-like_b-barrel"/>
</dbReference>
<dbReference type="Pfam" id="PF25944">
    <property type="entry name" value="Beta-barrel_RND"/>
    <property type="match status" value="1"/>
</dbReference>
<evidence type="ECO:0000259" key="7">
    <source>
        <dbReference type="Pfam" id="PF25967"/>
    </source>
</evidence>
<feature type="domain" description="Multidrug resistance protein MdtA-like C-terminal permuted SH3" evidence="7">
    <location>
        <begin position="297"/>
        <end position="359"/>
    </location>
</feature>
<keyword evidence="3" id="KW-0732">Signal</keyword>
<protein>
    <submittedName>
        <fullName evidence="8">Acriflavine resistance protein a</fullName>
    </submittedName>
</protein>
<dbReference type="eggNOG" id="COG0845">
    <property type="taxonomic scope" value="Bacteria"/>
</dbReference>
<dbReference type="InterPro" id="IPR058625">
    <property type="entry name" value="MdtA-like_BSH"/>
</dbReference>
<dbReference type="HOGENOM" id="CLU_018816_2_1_6"/>
<dbReference type="GO" id="GO:0022857">
    <property type="term" value="F:transmembrane transporter activity"/>
    <property type="evidence" value="ECO:0007669"/>
    <property type="project" value="InterPro"/>
</dbReference>
<dbReference type="Proteomes" id="UP000009282">
    <property type="component" value="Chromosome"/>
</dbReference>
<organism evidence="8 9">
    <name type="scientific">Glaciecola nitratireducens (strain JCM 12485 / KCTC 12276 / FR1064)</name>
    <dbReference type="NCBI Taxonomy" id="1085623"/>
    <lineage>
        <taxon>Bacteria</taxon>
        <taxon>Pseudomonadati</taxon>
        <taxon>Pseudomonadota</taxon>
        <taxon>Gammaproteobacteria</taxon>
        <taxon>Alteromonadales</taxon>
        <taxon>Alteromonadaceae</taxon>
        <taxon>Brumicola</taxon>
    </lineage>
</organism>
<dbReference type="InterPro" id="IPR006143">
    <property type="entry name" value="RND_pump_MFP"/>
</dbReference>
<dbReference type="Gene3D" id="2.40.420.20">
    <property type="match status" value="1"/>
</dbReference>
<dbReference type="PANTHER" id="PTHR30158:SF3">
    <property type="entry name" value="MULTIDRUG EFFLUX PUMP SUBUNIT ACRA-RELATED"/>
    <property type="match status" value="1"/>
</dbReference>
<dbReference type="PANTHER" id="PTHR30158">
    <property type="entry name" value="ACRA/E-RELATED COMPONENT OF DRUG EFFLUX TRANSPORTER"/>
    <property type="match status" value="1"/>
</dbReference>
<dbReference type="Pfam" id="PF25967">
    <property type="entry name" value="RND-MFP_C"/>
    <property type="match status" value="1"/>
</dbReference>
<dbReference type="Pfam" id="PF25876">
    <property type="entry name" value="HH_MFP_RND"/>
    <property type="match status" value="1"/>
</dbReference>
<dbReference type="Pfam" id="PF25917">
    <property type="entry name" value="BSH_RND"/>
    <property type="match status" value="1"/>
</dbReference>
<dbReference type="InterPro" id="IPR058624">
    <property type="entry name" value="MdtA-like_HH"/>
</dbReference>
<feature type="domain" description="Multidrug resistance protein MdtA-like barrel-sandwich hybrid" evidence="5">
    <location>
        <begin position="63"/>
        <end position="205"/>
    </location>
</feature>
<evidence type="ECO:0000313" key="8">
    <source>
        <dbReference type="EMBL" id="AEP29435.1"/>
    </source>
</evidence>
<dbReference type="Gene3D" id="1.10.287.470">
    <property type="entry name" value="Helix hairpin bin"/>
    <property type="match status" value="1"/>
</dbReference>
<gene>
    <name evidence="8" type="primary">acrA</name>
    <name evidence="8" type="ordered locus">GNIT_1311</name>
</gene>
<dbReference type="RefSeq" id="WP_014108309.1">
    <property type="nucleotide sequence ID" value="NC_016041.1"/>
</dbReference>
<dbReference type="InterPro" id="IPR058627">
    <property type="entry name" value="MdtA-like_C"/>
</dbReference>
<feature type="domain" description="Multidrug resistance protein MdtA-like alpha-helical hairpin" evidence="4">
    <location>
        <begin position="102"/>
        <end position="172"/>
    </location>
</feature>
<reference evidence="8 9" key="1">
    <citation type="journal article" date="2011" name="J. Bacteriol.">
        <title>Complete genome sequence of seawater bacterium Glaciecola nitratireducens FR1064T.</title>
        <authorList>
            <person name="Bian F."/>
            <person name="Qin Q.L."/>
            <person name="Xie B.B."/>
            <person name="Shu Y.L."/>
            <person name="Zhang X.Y."/>
            <person name="Yu Y."/>
            <person name="Chen B."/>
            <person name="Chen X.L."/>
            <person name="Zhou B.C."/>
            <person name="Zhang Y.Z."/>
        </authorList>
    </citation>
    <scope>NUCLEOTIDE SEQUENCE [LARGE SCALE GENOMIC DNA]</scope>
    <source>
        <strain evidence="9">JCM 12485 / KCTC 12276 / FR1064</strain>
    </source>
</reference>
<feature type="domain" description="Multidrug resistance protein MdtA-like beta-barrel" evidence="6">
    <location>
        <begin position="209"/>
        <end position="294"/>
    </location>
</feature>
<comment type="subcellular location">
    <subcellularLocation>
        <location evidence="1">Cell inner membrane</location>
        <topology evidence="1">Lipid-anchor</topology>
    </subcellularLocation>
</comment>
<name>G4QGB0_GLANF</name>
<dbReference type="GO" id="GO:0046677">
    <property type="term" value="P:response to antibiotic"/>
    <property type="evidence" value="ECO:0007669"/>
    <property type="project" value="TreeGrafter"/>
</dbReference>
<dbReference type="SUPFAM" id="SSF111369">
    <property type="entry name" value="HlyD-like secretion proteins"/>
    <property type="match status" value="1"/>
</dbReference>
<evidence type="ECO:0000256" key="3">
    <source>
        <dbReference type="SAM" id="SignalP"/>
    </source>
</evidence>
<dbReference type="OrthoDB" id="9800613at2"/>
<comment type="similarity">
    <text evidence="2">Belongs to the membrane fusion protein (MFP) (TC 8.A.1) family.</text>
</comment>
<dbReference type="EMBL" id="CP003060">
    <property type="protein sequence ID" value="AEP29435.1"/>
    <property type="molecule type" value="Genomic_DNA"/>
</dbReference>